<dbReference type="Gene3D" id="3.40.50.1820">
    <property type="entry name" value="alpha/beta hydrolase"/>
    <property type="match status" value="1"/>
</dbReference>
<dbReference type="InterPro" id="IPR029058">
    <property type="entry name" value="AB_hydrolase_fold"/>
</dbReference>
<protein>
    <submittedName>
        <fullName evidence="2">Alpha beta fold hydrolase</fullName>
    </submittedName>
</protein>
<keyword evidence="1" id="KW-0732">Signal</keyword>
<dbReference type="EMBL" id="CAVMBE010000059">
    <property type="protein sequence ID" value="CAK4032213.1"/>
    <property type="molecule type" value="Genomic_DNA"/>
</dbReference>
<evidence type="ECO:0000313" key="3">
    <source>
        <dbReference type="Proteomes" id="UP001296104"/>
    </source>
</evidence>
<feature type="chain" id="PRO_5042544158" evidence="1">
    <location>
        <begin position="21"/>
        <end position="297"/>
    </location>
</feature>
<gene>
    <name evidence="2" type="ORF">LECACI_7A007371</name>
</gene>
<proteinExistence type="predicted"/>
<reference evidence="2" key="1">
    <citation type="submission" date="2023-11" db="EMBL/GenBank/DDBJ databases">
        <authorList>
            <person name="Alioto T."/>
            <person name="Alioto T."/>
            <person name="Gomez Garrido J."/>
        </authorList>
    </citation>
    <scope>NUCLEOTIDE SEQUENCE</scope>
</reference>
<name>A0AAI9EDE4_9PEZI</name>
<organism evidence="2 3">
    <name type="scientific">Lecanosticta acicola</name>
    <dbReference type="NCBI Taxonomy" id="111012"/>
    <lineage>
        <taxon>Eukaryota</taxon>
        <taxon>Fungi</taxon>
        <taxon>Dikarya</taxon>
        <taxon>Ascomycota</taxon>
        <taxon>Pezizomycotina</taxon>
        <taxon>Dothideomycetes</taxon>
        <taxon>Dothideomycetidae</taxon>
        <taxon>Mycosphaerellales</taxon>
        <taxon>Mycosphaerellaceae</taxon>
        <taxon>Lecanosticta</taxon>
    </lineage>
</organism>
<dbReference type="PANTHER" id="PTHR37946:SF1">
    <property type="entry name" value="SLL1969 PROTEIN"/>
    <property type="match status" value="1"/>
</dbReference>
<accession>A0AAI9EDE4</accession>
<keyword evidence="3" id="KW-1185">Reference proteome</keyword>
<comment type="caution">
    <text evidence="2">The sequence shown here is derived from an EMBL/GenBank/DDBJ whole genome shotgun (WGS) entry which is preliminary data.</text>
</comment>
<evidence type="ECO:0000313" key="2">
    <source>
        <dbReference type="EMBL" id="CAK4032213.1"/>
    </source>
</evidence>
<feature type="signal peptide" evidence="1">
    <location>
        <begin position="1"/>
        <end position="20"/>
    </location>
</feature>
<evidence type="ECO:0000256" key="1">
    <source>
        <dbReference type="SAM" id="SignalP"/>
    </source>
</evidence>
<dbReference type="PANTHER" id="PTHR37946">
    <property type="entry name" value="SLL1969 PROTEIN"/>
    <property type="match status" value="1"/>
</dbReference>
<dbReference type="AlphaFoldDB" id="A0AAI9EDE4"/>
<sequence length="297" mass="31775">MALKIIISTTTLLLSSLAAATPVPSSLEERQFTYDSYPIPQNNFTCKPSPTHPNPVVLFHGLGATSYEDLNFLQQNLTDAGFCTFSITYGAYPGFPYVGGLQHISDSAAQLATFVKQVHSAYPTSQVDFVGHSEGAFQTLYFPKFEAGIKEIVGNIIAIAPPTHGTNFANLYTLSYIGGNLTNSLVNTILDDFGCDACSDLVTNGPAVKALTDGPIAQTGPNYTILISRYDELVTPPTTAFVNETGVRNLYVQDFCPMDPVGHLGEAYDYNVWAVVRNSLSGSAAGPAECTYGSPGK</sequence>
<dbReference type="Proteomes" id="UP001296104">
    <property type="component" value="Unassembled WGS sequence"/>
</dbReference>
<keyword evidence="2" id="KW-0378">Hydrolase</keyword>
<dbReference type="SUPFAM" id="SSF53474">
    <property type="entry name" value="alpha/beta-Hydrolases"/>
    <property type="match status" value="1"/>
</dbReference>
<dbReference type="GO" id="GO:0016787">
    <property type="term" value="F:hydrolase activity"/>
    <property type="evidence" value="ECO:0007669"/>
    <property type="project" value="UniProtKB-KW"/>
</dbReference>